<reference evidence="11" key="1">
    <citation type="submission" date="2009-02" db="EMBL/GenBank/DDBJ databases">
        <title>Annotation of Streptomyces viridochromogenes strain DSM 40736.</title>
        <authorList>
            <consortium name="The Broad Institute Genome Sequencing Platform"/>
            <consortium name="Broad Institute Microbial Sequencing Center"/>
            <person name="Fischbach M."/>
            <person name="Godfrey P."/>
            <person name="Ward D."/>
            <person name="Young S."/>
            <person name="Zeng Q."/>
            <person name="Koehrsen M."/>
            <person name="Alvarado L."/>
            <person name="Berlin A.M."/>
            <person name="Bochicchio J."/>
            <person name="Borenstein D."/>
            <person name="Chapman S.B."/>
            <person name="Chen Z."/>
            <person name="Engels R."/>
            <person name="Freedman E."/>
            <person name="Gellesch M."/>
            <person name="Goldberg J."/>
            <person name="Griggs A."/>
            <person name="Gujja S."/>
            <person name="Heilman E.R."/>
            <person name="Heiman D.I."/>
            <person name="Hepburn T.A."/>
            <person name="Howarth C."/>
            <person name="Jen D."/>
            <person name="Larson L."/>
            <person name="Lewis B."/>
            <person name="Mehta T."/>
            <person name="Park D."/>
            <person name="Pearson M."/>
            <person name="Richards J."/>
            <person name="Roberts A."/>
            <person name="Saif S."/>
            <person name="Shea T.D."/>
            <person name="Shenoy N."/>
            <person name="Sisk P."/>
            <person name="Stolte C."/>
            <person name="Sykes S.N."/>
            <person name="Thomson T."/>
            <person name="Walk T."/>
            <person name="White J."/>
            <person name="Yandava C."/>
            <person name="Straight P."/>
            <person name="Clardy J."/>
            <person name="Hung D."/>
            <person name="Kolter R."/>
            <person name="Mekalanos J."/>
            <person name="Walker S."/>
            <person name="Walsh C.T."/>
            <person name="Wieland-Brown L.C."/>
            <person name="Haas B."/>
            <person name="Nusbaum C."/>
            <person name="Birren B."/>
        </authorList>
    </citation>
    <scope>NUCLEOTIDE SEQUENCE [LARGE SCALE GENOMIC DNA]</scope>
    <source>
        <strain evidence="11">DSM 40736 / JCM 4977 / BCRC 1201 / Tue 494</strain>
    </source>
</reference>
<evidence type="ECO:0000256" key="6">
    <source>
        <dbReference type="ARBA" id="ARBA00023136"/>
    </source>
</evidence>
<evidence type="ECO:0000256" key="1">
    <source>
        <dbReference type="ARBA" id="ARBA00004651"/>
    </source>
</evidence>
<dbReference type="InterPro" id="IPR000731">
    <property type="entry name" value="SSD"/>
</dbReference>
<evidence type="ECO:0000313" key="10">
    <source>
        <dbReference type="EMBL" id="EFL35412.1"/>
    </source>
</evidence>
<comment type="subcellular location">
    <subcellularLocation>
        <location evidence="1">Cell membrane</location>
        <topology evidence="1">Multi-pass membrane protein</topology>
    </subcellularLocation>
</comment>
<name>D9WZA9_STRVT</name>
<dbReference type="GO" id="GO:0005886">
    <property type="term" value="C:plasma membrane"/>
    <property type="evidence" value="ECO:0007669"/>
    <property type="project" value="UniProtKB-SubCell"/>
</dbReference>
<feature type="transmembrane region" description="Helical" evidence="8">
    <location>
        <begin position="271"/>
        <end position="295"/>
    </location>
</feature>
<feature type="transmembrane region" description="Helical" evidence="8">
    <location>
        <begin position="596"/>
        <end position="614"/>
    </location>
</feature>
<evidence type="ECO:0000256" key="7">
    <source>
        <dbReference type="SAM" id="MobiDB-lite"/>
    </source>
</evidence>
<feature type="transmembrane region" description="Helical" evidence="8">
    <location>
        <begin position="711"/>
        <end position="730"/>
    </location>
</feature>
<feature type="transmembrane region" description="Helical" evidence="8">
    <location>
        <begin position="322"/>
        <end position="344"/>
    </location>
</feature>
<keyword evidence="11" id="KW-1185">Reference proteome</keyword>
<keyword evidence="3" id="KW-1003">Cell membrane</keyword>
<accession>D9WZA9</accession>
<dbReference type="Pfam" id="PF03176">
    <property type="entry name" value="MMPL"/>
    <property type="match status" value="2"/>
</dbReference>
<proteinExistence type="inferred from homology"/>
<protein>
    <submittedName>
        <fullName evidence="10">Polyprenyl synthetase</fullName>
    </submittedName>
</protein>
<dbReference type="STRING" id="591159.SSQG_05930"/>
<feature type="transmembrane region" description="Helical" evidence="8">
    <location>
        <begin position="634"/>
        <end position="655"/>
    </location>
</feature>
<feature type="transmembrane region" description="Helical" evidence="8">
    <location>
        <begin position="219"/>
        <end position="238"/>
    </location>
</feature>
<keyword evidence="5 8" id="KW-1133">Transmembrane helix</keyword>
<feature type="region of interest" description="Disordered" evidence="7">
    <location>
        <begin position="1"/>
        <end position="20"/>
    </location>
</feature>
<evidence type="ECO:0000259" key="9">
    <source>
        <dbReference type="PROSITE" id="PS50156"/>
    </source>
</evidence>
<comment type="similarity">
    <text evidence="2">Belongs to the resistance-nodulation-cell division (RND) (TC 2.A.6) family. MmpL subfamily.</text>
</comment>
<keyword evidence="6 8" id="KW-0472">Membrane</keyword>
<dbReference type="GO" id="GO:0022857">
    <property type="term" value="F:transmembrane transporter activity"/>
    <property type="evidence" value="ECO:0007669"/>
    <property type="project" value="InterPro"/>
</dbReference>
<feature type="transmembrane region" description="Helical" evidence="8">
    <location>
        <begin position="685"/>
        <end position="705"/>
    </location>
</feature>
<keyword evidence="4 8" id="KW-0812">Transmembrane</keyword>
<feature type="transmembrane region" description="Helical" evidence="8">
    <location>
        <begin position="350"/>
        <end position="374"/>
    </location>
</feature>
<feature type="domain" description="SSD" evidence="9">
    <location>
        <begin position="241"/>
        <end position="373"/>
    </location>
</feature>
<evidence type="ECO:0000256" key="4">
    <source>
        <dbReference type="ARBA" id="ARBA00022692"/>
    </source>
</evidence>
<dbReference type="PROSITE" id="PS50156">
    <property type="entry name" value="SSD"/>
    <property type="match status" value="1"/>
</dbReference>
<dbReference type="EMBL" id="GG657757">
    <property type="protein sequence ID" value="EFL35412.1"/>
    <property type="molecule type" value="Genomic_DNA"/>
</dbReference>
<feature type="transmembrane region" description="Helical" evidence="8">
    <location>
        <begin position="406"/>
        <end position="426"/>
    </location>
</feature>
<evidence type="ECO:0000313" key="11">
    <source>
        <dbReference type="Proteomes" id="UP000004184"/>
    </source>
</evidence>
<dbReference type="InterPro" id="IPR050545">
    <property type="entry name" value="Mycobact_MmpL"/>
</dbReference>
<dbReference type="PRINTS" id="PR00702">
    <property type="entry name" value="ACRIFLAVINRP"/>
</dbReference>
<dbReference type="HOGENOM" id="CLU_005108_5_1_11"/>
<evidence type="ECO:0000256" key="3">
    <source>
        <dbReference type="ARBA" id="ARBA00022475"/>
    </source>
</evidence>
<dbReference type="PANTHER" id="PTHR33406">
    <property type="entry name" value="MEMBRANE PROTEIN MJ1562-RELATED"/>
    <property type="match status" value="1"/>
</dbReference>
<dbReference type="SUPFAM" id="SSF82866">
    <property type="entry name" value="Multidrug efflux transporter AcrB transmembrane domain"/>
    <property type="match status" value="2"/>
</dbReference>
<sequence>MRSAHSSSRLVCPCEPRHDSDRRNAATLRLPVRSRQGFERGEMINRLAGFAIRAPKRVLALVLLAFVLCGGLGSKVPDRLLAGGFQDPGAESTHAANVLADEFGLSGAQFLFAIESASGATDAKTTARAKDIVAGMRHDSRVRTVVSPWTGPQGGAHLISRDGHVGLVVATLKGDDNAAQKTAKALSDRYAGEADGVTVTAGGQAMTFSEIATTSARDLGVAESVAIVLTFLLLVWFLRSWVAAAIPLVVGIIAIVCTTAVLYLLTLVTDLSVFAMNITTGLGLALAIDYSLLIIGRFREEIAQGSGQQEAIAIALRRGGRAVVYSGLVVGIALIGMTFFPIYFLKSIGYAGAAVVALSIVLTLTVVPALLSLLGTRINRKPLRETEAVESSWLHRVAVSVQRRPIVFALPVLAVLLVSLAPVFGLRLGLPDDRVLPASAQSHQVGDTIRDGFDENVVGTVRIVVEGIGDPAKVESYATALSRVESVKSVVAPAATYSDGQRVGPGAPAATKASVAYLTVQTPLNPYSSAAARQLDALRMVPAPGHTLFDGLGPQTRDTSASIARGIPKALAWIAVTTFVLLLLLTGSVVMPLKALVLNALSLTASFGAMVWIFQDGHLGALGTTSTGYTTATVPVLLFCIAFGLSMDYEVFLLARFSEEWEKSGRTRADNDTAVAVGLARSGRVVTAAAVMMAVVFAGMATSGVSLMRMLGLGLALAVLVDATLVRVVLVPAFMRIAGTWNWWSPRLARGVLERLRLRE</sequence>
<feature type="transmembrane region" description="Helical" evidence="8">
    <location>
        <begin position="245"/>
        <end position="265"/>
    </location>
</feature>
<dbReference type="eggNOG" id="COG2409">
    <property type="taxonomic scope" value="Bacteria"/>
</dbReference>
<evidence type="ECO:0000256" key="8">
    <source>
        <dbReference type="SAM" id="Phobius"/>
    </source>
</evidence>
<dbReference type="AlphaFoldDB" id="D9WZA9"/>
<dbReference type="InterPro" id="IPR004869">
    <property type="entry name" value="MMPL_dom"/>
</dbReference>
<dbReference type="InterPro" id="IPR001036">
    <property type="entry name" value="Acrflvin-R"/>
</dbReference>
<dbReference type="Proteomes" id="UP000004184">
    <property type="component" value="Unassembled WGS sequence"/>
</dbReference>
<evidence type="ECO:0000256" key="5">
    <source>
        <dbReference type="ARBA" id="ARBA00022989"/>
    </source>
</evidence>
<dbReference type="Gene3D" id="1.20.1640.10">
    <property type="entry name" value="Multidrug efflux transporter AcrB transmembrane domain"/>
    <property type="match status" value="2"/>
</dbReference>
<dbReference type="PANTHER" id="PTHR33406:SF11">
    <property type="entry name" value="MEMBRANE PROTEIN SCO6666-RELATED"/>
    <property type="match status" value="1"/>
</dbReference>
<evidence type="ECO:0000256" key="2">
    <source>
        <dbReference type="ARBA" id="ARBA00010157"/>
    </source>
</evidence>
<organism evidence="10 11">
    <name type="scientific">Streptomyces viridochromogenes (strain DSM 40736 / JCM 4977 / BCRC 1201 / Tue 494)</name>
    <dbReference type="NCBI Taxonomy" id="591159"/>
    <lineage>
        <taxon>Bacteria</taxon>
        <taxon>Bacillati</taxon>
        <taxon>Actinomycetota</taxon>
        <taxon>Actinomycetes</taxon>
        <taxon>Kitasatosporales</taxon>
        <taxon>Streptomycetaceae</taxon>
        <taxon>Streptomyces</taxon>
    </lineage>
</organism>
<feature type="transmembrane region" description="Helical" evidence="8">
    <location>
        <begin position="570"/>
        <end position="589"/>
    </location>
</feature>
<gene>
    <name evidence="10" type="ORF">SSQG_05930</name>
</gene>